<keyword evidence="2" id="KW-1185">Reference proteome</keyword>
<gene>
    <name evidence="1" type="ORF">DdX_19663</name>
</gene>
<comment type="caution">
    <text evidence="1">The sequence shown here is derived from an EMBL/GenBank/DDBJ whole genome shotgun (WGS) entry which is preliminary data.</text>
</comment>
<sequence length="374" mass="43519">MRQSARLAEKRAKVEMESQRELLAKKARSNDKISNIATLDNGTMVEAFKYLNYCQLAKKSFVSKRFRDLIQTHRHKLALLYVRSIGMYSNTIGPAATIVFDKKLTSDEYNEWVVRNKYSKQVSFDSQVGGKQNTQNGFNGYQLSADAHYKDPNHRKLNDRTCVFYARVELNCENWPLFQHFIRLAADPFIYIDNMNLTPQNDVLNLVAGAVNSDRRLQCNNFRIHRNSNSQKFITWTKNHVRCNQFYIYGKSDLSPNEGLVDFFLTGVHCAPSIIISRRVLYKAIISFVQKFLELKTSDESNLVEAIAGYFKNQDIELLKREYAEFIVKEERHENDRSTEEIFEFGNDDIGKKLMLTINDAYYMPVFSIKINKL</sequence>
<evidence type="ECO:0000313" key="2">
    <source>
        <dbReference type="Proteomes" id="UP001201812"/>
    </source>
</evidence>
<protein>
    <recommendedName>
        <fullName evidence="3">F-box domain-containing protein</fullName>
    </recommendedName>
</protein>
<evidence type="ECO:0008006" key="3">
    <source>
        <dbReference type="Google" id="ProtNLM"/>
    </source>
</evidence>
<name>A0AAD4MJ37_9BILA</name>
<dbReference type="EMBL" id="JAKKPZ010000419">
    <property type="protein sequence ID" value="KAI1695285.1"/>
    <property type="molecule type" value="Genomic_DNA"/>
</dbReference>
<proteinExistence type="predicted"/>
<accession>A0AAD4MJ37</accession>
<dbReference type="Proteomes" id="UP001201812">
    <property type="component" value="Unassembled WGS sequence"/>
</dbReference>
<dbReference type="AlphaFoldDB" id="A0AAD4MJ37"/>
<evidence type="ECO:0000313" key="1">
    <source>
        <dbReference type="EMBL" id="KAI1695285.1"/>
    </source>
</evidence>
<organism evidence="1 2">
    <name type="scientific">Ditylenchus destructor</name>
    <dbReference type="NCBI Taxonomy" id="166010"/>
    <lineage>
        <taxon>Eukaryota</taxon>
        <taxon>Metazoa</taxon>
        <taxon>Ecdysozoa</taxon>
        <taxon>Nematoda</taxon>
        <taxon>Chromadorea</taxon>
        <taxon>Rhabditida</taxon>
        <taxon>Tylenchina</taxon>
        <taxon>Tylenchomorpha</taxon>
        <taxon>Sphaerularioidea</taxon>
        <taxon>Anguinidae</taxon>
        <taxon>Anguininae</taxon>
        <taxon>Ditylenchus</taxon>
    </lineage>
</organism>
<reference evidence="1" key="1">
    <citation type="submission" date="2022-01" db="EMBL/GenBank/DDBJ databases">
        <title>Genome Sequence Resource for Two Populations of Ditylenchus destructor, the Migratory Endoparasitic Phytonematode.</title>
        <authorList>
            <person name="Zhang H."/>
            <person name="Lin R."/>
            <person name="Xie B."/>
        </authorList>
    </citation>
    <scope>NUCLEOTIDE SEQUENCE</scope>
    <source>
        <strain evidence="1">BazhouSP</strain>
    </source>
</reference>